<proteinExistence type="inferred from homology"/>
<dbReference type="PANTHER" id="PTHR47366">
    <property type="entry name" value="TWO-ON-TWO HEMOGLOBIN-3"/>
    <property type="match status" value="1"/>
</dbReference>
<evidence type="ECO:0000256" key="4">
    <source>
        <dbReference type="ARBA" id="ARBA00022723"/>
    </source>
</evidence>
<dbReference type="Gene3D" id="1.10.490.10">
    <property type="entry name" value="Globins"/>
    <property type="match status" value="1"/>
</dbReference>
<dbReference type="GO" id="GO:0019825">
    <property type="term" value="F:oxygen binding"/>
    <property type="evidence" value="ECO:0007669"/>
    <property type="project" value="InterPro"/>
</dbReference>
<organism evidence="8 9">
    <name type="scientific">Evansella cellulosilytica (strain ATCC 21833 / DSM 2522 / FERM P-1141 / JCM 9156 / N-4)</name>
    <name type="common">Bacillus cellulosilyticus</name>
    <dbReference type="NCBI Taxonomy" id="649639"/>
    <lineage>
        <taxon>Bacteria</taxon>
        <taxon>Bacillati</taxon>
        <taxon>Bacillota</taxon>
        <taxon>Bacilli</taxon>
        <taxon>Bacillales</taxon>
        <taxon>Bacillaceae</taxon>
        <taxon>Evansella</taxon>
    </lineage>
</organism>
<dbReference type="GO" id="GO:0005344">
    <property type="term" value="F:oxygen carrier activity"/>
    <property type="evidence" value="ECO:0007669"/>
    <property type="project" value="InterPro"/>
</dbReference>
<keyword evidence="3 7" id="KW-0349">Heme</keyword>
<evidence type="ECO:0000313" key="8">
    <source>
        <dbReference type="EMBL" id="ADU31148.1"/>
    </source>
</evidence>
<comment type="similarity">
    <text evidence="6">Belongs to the truncated hemoglobin family. Group II subfamily.</text>
</comment>
<evidence type="ECO:0000256" key="3">
    <source>
        <dbReference type="ARBA" id="ARBA00022617"/>
    </source>
</evidence>
<dbReference type="GO" id="GO:0046872">
    <property type="term" value="F:metal ion binding"/>
    <property type="evidence" value="ECO:0007669"/>
    <property type="project" value="UniProtKB-KW"/>
</dbReference>
<gene>
    <name evidence="8" type="ordered locus">Bcell_2897</name>
</gene>
<keyword evidence="2" id="KW-0813">Transport</keyword>
<comment type="cofactor">
    <cofactor evidence="1">
        <name>heme</name>
        <dbReference type="ChEBI" id="CHEBI:30413"/>
    </cofactor>
</comment>
<dbReference type="HOGENOM" id="CLU_103526_3_0_9"/>
<dbReference type="STRING" id="649639.Bcell_2897"/>
<evidence type="ECO:0000256" key="7">
    <source>
        <dbReference type="PIRSR" id="PIRSR601486-1"/>
    </source>
</evidence>
<evidence type="ECO:0000256" key="1">
    <source>
        <dbReference type="ARBA" id="ARBA00001971"/>
    </source>
</evidence>
<dbReference type="eggNOG" id="COG2346">
    <property type="taxonomic scope" value="Bacteria"/>
</dbReference>
<dbReference type="InterPro" id="IPR009050">
    <property type="entry name" value="Globin-like_sf"/>
</dbReference>
<dbReference type="Pfam" id="PF01152">
    <property type="entry name" value="Bac_globin"/>
    <property type="match status" value="1"/>
</dbReference>
<dbReference type="PANTHER" id="PTHR47366:SF1">
    <property type="entry name" value="TWO-ON-TWO HEMOGLOBIN-3"/>
    <property type="match status" value="1"/>
</dbReference>
<protein>
    <submittedName>
        <fullName evidence="8">Globin</fullName>
    </submittedName>
</protein>
<evidence type="ECO:0000256" key="2">
    <source>
        <dbReference type="ARBA" id="ARBA00022448"/>
    </source>
</evidence>
<keyword evidence="9" id="KW-1185">Reference proteome</keyword>
<dbReference type="InterPro" id="IPR044203">
    <property type="entry name" value="GlbO/GLB3-like"/>
</dbReference>
<dbReference type="FunFam" id="1.10.490.10:FF:000004">
    <property type="entry name" value="Group 2 hemoglobin yjbI"/>
    <property type="match status" value="1"/>
</dbReference>
<dbReference type="SUPFAM" id="SSF46458">
    <property type="entry name" value="Globin-like"/>
    <property type="match status" value="1"/>
</dbReference>
<evidence type="ECO:0000313" key="9">
    <source>
        <dbReference type="Proteomes" id="UP000001401"/>
    </source>
</evidence>
<dbReference type="RefSeq" id="WP_013489479.1">
    <property type="nucleotide sequence ID" value="NC_014829.1"/>
</dbReference>
<dbReference type="InterPro" id="IPR001486">
    <property type="entry name" value="Hemoglobin_trunc"/>
</dbReference>
<keyword evidence="4" id="KW-0479">Metal-binding</keyword>
<dbReference type="InterPro" id="IPR019795">
    <property type="entry name" value="Globin_bac-like_CS"/>
</dbReference>
<dbReference type="InterPro" id="IPR012292">
    <property type="entry name" value="Globin/Proto"/>
</dbReference>
<dbReference type="Proteomes" id="UP000001401">
    <property type="component" value="Chromosome"/>
</dbReference>
<evidence type="ECO:0000256" key="5">
    <source>
        <dbReference type="ARBA" id="ARBA00023004"/>
    </source>
</evidence>
<reference evidence="8" key="1">
    <citation type="submission" date="2010-12" db="EMBL/GenBank/DDBJ databases">
        <title>Complete sequence of Bacillus cellulosilyticus DSM 2522.</title>
        <authorList>
            <consortium name="US DOE Joint Genome Institute"/>
            <person name="Lucas S."/>
            <person name="Copeland A."/>
            <person name="Lapidus A."/>
            <person name="Cheng J.-F."/>
            <person name="Bruce D."/>
            <person name="Goodwin L."/>
            <person name="Pitluck S."/>
            <person name="Chertkov O."/>
            <person name="Detter J.C."/>
            <person name="Han C."/>
            <person name="Tapia R."/>
            <person name="Land M."/>
            <person name="Hauser L."/>
            <person name="Jeffries C."/>
            <person name="Kyrpides N."/>
            <person name="Ivanova N."/>
            <person name="Mikhailova N."/>
            <person name="Brumm P."/>
            <person name="Mead D."/>
            <person name="Woyke T."/>
        </authorList>
    </citation>
    <scope>NUCLEOTIDE SEQUENCE [LARGE SCALE GENOMIC DNA]</scope>
    <source>
        <strain evidence="8">DSM 2522</strain>
    </source>
</reference>
<feature type="binding site" description="distal binding residue" evidence="7">
    <location>
        <position position="120"/>
    </location>
    <ligand>
        <name>heme</name>
        <dbReference type="ChEBI" id="CHEBI:30413"/>
    </ligand>
    <ligandPart>
        <name>Fe</name>
        <dbReference type="ChEBI" id="CHEBI:18248"/>
    </ligandPart>
</feature>
<dbReference type="OrthoDB" id="9790913at2"/>
<dbReference type="EMBL" id="CP002394">
    <property type="protein sequence ID" value="ADU31148.1"/>
    <property type="molecule type" value="Genomic_DNA"/>
</dbReference>
<dbReference type="KEGG" id="bco:Bcell_2897"/>
<accession>E6TX59</accession>
<dbReference type="PROSITE" id="PS01213">
    <property type="entry name" value="GLOBIN_FAM_2"/>
    <property type="match status" value="1"/>
</dbReference>
<keyword evidence="5" id="KW-0408">Iron</keyword>
<sequence>MHSQFEKTPFDEIGEENVHQLVERFYELVAVHPALAPIFPDDFTETIRKQKQFLTQFLGGPPLYSEEHGHPMLRARHMPFQITEERANAWLACMSQAMADIELQEPIRSQLFERLTYTAHHMVNTKV</sequence>
<name>E6TX59_EVAC2</name>
<dbReference type="GO" id="GO:0020037">
    <property type="term" value="F:heme binding"/>
    <property type="evidence" value="ECO:0007669"/>
    <property type="project" value="InterPro"/>
</dbReference>
<dbReference type="AlphaFoldDB" id="E6TX59"/>
<evidence type="ECO:0000256" key="6">
    <source>
        <dbReference type="ARBA" id="ARBA00034496"/>
    </source>
</evidence>